<comment type="caution">
    <text evidence="3">The sequence shown here is derived from an EMBL/GenBank/DDBJ whole genome shotgun (WGS) entry which is preliminary data.</text>
</comment>
<accession>A0ABS4XIY7</accession>
<evidence type="ECO:0000313" key="3">
    <source>
        <dbReference type="EMBL" id="MBP2388422.1"/>
    </source>
</evidence>
<proteinExistence type="predicted"/>
<protein>
    <submittedName>
        <fullName evidence="3">Uncharacterized protein</fullName>
    </submittedName>
</protein>
<evidence type="ECO:0000256" key="1">
    <source>
        <dbReference type="SAM" id="MobiDB-lite"/>
    </source>
</evidence>
<evidence type="ECO:0000313" key="4">
    <source>
        <dbReference type="Proteomes" id="UP001296993"/>
    </source>
</evidence>
<keyword evidence="2" id="KW-0732">Signal</keyword>
<dbReference type="RefSeq" id="WP_210002024.1">
    <property type="nucleotide sequence ID" value="NZ_BAAAJY010000001.1"/>
</dbReference>
<dbReference type="Proteomes" id="UP001296993">
    <property type="component" value="Unassembled WGS sequence"/>
</dbReference>
<feature type="signal peptide" evidence="2">
    <location>
        <begin position="1"/>
        <end position="20"/>
    </location>
</feature>
<dbReference type="EMBL" id="JAGIOF010000003">
    <property type="protein sequence ID" value="MBP2388422.1"/>
    <property type="molecule type" value="Genomic_DNA"/>
</dbReference>
<evidence type="ECO:0000256" key="2">
    <source>
        <dbReference type="SAM" id="SignalP"/>
    </source>
</evidence>
<feature type="region of interest" description="Disordered" evidence="1">
    <location>
        <begin position="22"/>
        <end position="53"/>
    </location>
</feature>
<sequence length="53" mass="5105">MVAAASALVAIGPLAACRTAATEATQSPAPTTVEASAMTQASTPSQILSSTAE</sequence>
<keyword evidence="4" id="KW-1185">Reference proteome</keyword>
<reference evidence="3 4" key="1">
    <citation type="submission" date="2021-03" db="EMBL/GenBank/DDBJ databases">
        <title>Sequencing the genomes of 1000 actinobacteria strains.</title>
        <authorList>
            <person name="Klenk H.-P."/>
        </authorList>
    </citation>
    <scope>NUCLEOTIDE SEQUENCE [LARGE SCALE GENOMIC DNA]</scope>
    <source>
        <strain evidence="3 4">DSM 15797</strain>
    </source>
</reference>
<gene>
    <name evidence="3" type="ORF">JOF47_003995</name>
</gene>
<organism evidence="3 4">
    <name type="scientific">Paeniglutamicibacter kerguelensis</name>
    <dbReference type="NCBI Taxonomy" id="254788"/>
    <lineage>
        <taxon>Bacteria</taxon>
        <taxon>Bacillati</taxon>
        <taxon>Actinomycetota</taxon>
        <taxon>Actinomycetes</taxon>
        <taxon>Micrococcales</taxon>
        <taxon>Micrococcaceae</taxon>
        <taxon>Paeniglutamicibacter</taxon>
    </lineage>
</organism>
<name>A0ABS4XIY7_9MICC</name>
<feature type="chain" id="PRO_5047526821" evidence="2">
    <location>
        <begin position="21"/>
        <end position="53"/>
    </location>
</feature>